<organism evidence="1 2">
    <name type="scientific">Trichinella pseudospiralis</name>
    <name type="common">Parasitic roundworm</name>
    <dbReference type="NCBI Taxonomy" id="6337"/>
    <lineage>
        <taxon>Eukaryota</taxon>
        <taxon>Metazoa</taxon>
        <taxon>Ecdysozoa</taxon>
        <taxon>Nematoda</taxon>
        <taxon>Enoplea</taxon>
        <taxon>Dorylaimia</taxon>
        <taxon>Trichinellida</taxon>
        <taxon>Trichinellidae</taxon>
        <taxon>Trichinella</taxon>
    </lineage>
</organism>
<sequence>MEPSSARAIGEYVFWQKLLQKLCKLGKYVAAAKHQKNRISICMWSFPPNCSSFKTAKCFNKADFHCCRHAAYETKMWNMWKNFIFVNRLSAANYVSETCLYPKSPVRTEIETSAISRTDHQHFKTHPAIAECNFSKPVSAIHLPK</sequence>
<gene>
    <name evidence="1" type="ORF">T4E_3713</name>
</gene>
<proteinExistence type="predicted"/>
<accession>A0A0V0XW48</accession>
<dbReference type="Proteomes" id="UP000054815">
    <property type="component" value="Unassembled WGS sequence"/>
</dbReference>
<protein>
    <submittedName>
        <fullName evidence="1">Uncharacterized protein</fullName>
    </submittedName>
</protein>
<dbReference type="AlphaFoldDB" id="A0A0V0XW48"/>
<name>A0A0V0XW48_TRIPS</name>
<dbReference type="EMBL" id="JYDU01000117">
    <property type="protein sequence ID" value="KRX92214.1"/>
    <property type="molecule type" value="Genomic_DNA"/>
</dbReference>
<reference evidence="1 2" key="1">
    <citation type="submission" date="2015-01" db="EMBL/GenBank/DDBJ databases">
        <title>Evolution of Trichinella species and genotypes.</title>
        <authorList>
            <person name="Korhonen P.K."/>
            <person name="Edoardo P."/>
            <person name="Giuseppe L.R."/>
            <person name="Gasser R.B."/>
        </authorList>
    </citation>
    <scope>NUCLEOTIDE SEQUENCE [LARGE SCALE GENOMIC DNA]</scope>
    <source>
        <strain evidence="1">ISS141</strain>
    </source>
</reference>
<comment type="caution">
    <text evidence="1">The sequence shown here is derived from an EMBL/GenBank/DDBJ whole genome shotgun (WGS) entry which is preliminary data.</text>
</comment>
<evidence type="ECO:0000313" key="1">
    <source>
        <dbReference type="EMBL" id="KRX92214.1"/>
    </source>
</evidence>
<evidence type="ECO:0000313" key="2">
    <source>
        <dbReference type="Proteomes" id="UP000054815"/>
    </source>
</evidence>